<accession>A0ACD0P364</accession>
<protein>
    <submittedName>
        <fullName evidence="1">Uncharacterized protein</fullName>
    </submittedName>
</protein>
<proteinExistence type="predicted"/>
<evidence type="ECO:0000313" key="1">
    <source>
        <dbReference type="EMBL" id="PWN52489.1"/>
    </source>
</evidence>
<gene>
    <name evidence="1" type="ORF">IE53DRAFT_385065</name>
</gene>
<reference evidence="1 2" key="1">
    <citation type="journal article" date="2018" name="Mol. Biol. Evol.">
        <title>Broad Genomic Sampling Reveals a Smut Pathogenic Ancestry of the Fungal Clade Ustilaginomycotina.</title>
        <authorList>
            <person name="Kijpornyongpan T."/>
            <person name="Mondo S.J."/>
            <person name="Barry K."/>
            <person name="Sandor L."/>
            <person name="Lee J."/>
            <person name="Lipzen A."/>
            <person name="Pangilinan J."/>
            <person name="LaButti K."/>
            <person name="Hainaut M."/>
            <person name="Henrissat B."/>
            <person name="Grigoriev I.V."/>
            <person name="Spatafora J.W."/>
            <person name="Aime M.C."/>
        </authorList>
    </citation>
    <scope>NUCLEOTIDE SEQUENCE [LARGE SCALE GENOMIC DNA]</scope>
    <source>
        <strain evidence="1 2">SA 807</strain>
    </source>
</reference>
<organism evidence="1 2">
    <name type="scientific">Violaceomyces palustris</name>
    <dbReference type="NCBI Taxonomy" id="1673888"/>
    <lineage>
        <taxon>Eukaryota</taxon>
        <taxon>Fungi</taxon>
        <taxon>Dikarya</taxon>
        <taxon>Basidiomycota</taxon>
        <taxon>Ustilaginomycotina</taxon>
        <taxon>Ustilaginomycetes</taxon>
        <taxon>Violaceomycetales</taxon>
        <taxon>Violaceomycetaceae</taxon>
        <taxon>Violaceomyces</taxon>
    </lineage>
</organism>
<sequence length="879" mass="97089">MSEFAKESLSLEETNKLRIQLGLKPLVDDGPSKSAGGDQKPSSDDGAVPQTSQDQDAIAAENYARAKEERRKAREQDEVRERIAKAQNKRELARKLQGPTLGDPEPSSSSASTSKDTLKWLKQSAKRAKEHAARRAKELEEQEAQALAEYGESDLAGLRVAHDLDDFEEGEERILTLKDSRILDGEDDELMDLGLEQKERDKINLERKKGIREYTGLDDEEFGIETVGRKRGVLSKYDADIDDNGFKKDEDSGFVLGAGTKPSRSEAARQEMEAQAAASNRKLLSLDYAKNLEVSDYLQEGDVGFKKPKTKKKKRSARVKLDFEDDGPAASSSSAARGQHVAMEDASTGADSTQLEVKVRAPRTIETENFVDDDELQASLAKARRQKAKRTFTKMTPEMIAKNLAAQKEAEEAERKREGSRALGDRSTNGEDGEGSGLTFDDTTEFVRNINHKPSAEEKRRTVKKEESTEPAYRLTGLPTSEAAAKREAEANGIRIKEEASDDGFESATFDAAELGVTVKKEEGEESDEEMGAISEQESRHDVKRESEEVMPVSASEPLVSKGLASTLSLLKNQGMLQPITPEQLERERQQKQYDKWLAERRKEDQLREAERLASKAQGSSKDQATREYENRMREIEDARAAQEKFKNYNPDIEIKYHDEFGRTLTPHEAWKNLSHVFHGKGPGFKKQEKRRKMIEDERKRERMSAGDTPSGMNKAFQERSERTGQAHMVLSVGNRGNAPQDLEFLGPNTLQKEKKGKEKEKEKDNKGRTTSGSPFRGGIEFGGREVLLGSNSVVVRNGGFSSVTSSVGGGSRSGTASVSAAGMRPTFAPVKSGLGTEQHRVGDEDGKGDSAGKAKFKLAFGANASSGNGVKRKAEAED</sequence>
<dbReference type="Proteomes" id="UP000245626">
    <property type="component" value="Unassembled WGS sequence"/>
</dbReference>
<name>A0ACD0P364_9BASI</name>
<evidence type="ECO:0000313" key="2">
    <source>
        <dbReference type="Proteomes" id="UP000245626"/>
    </source>
</evidence>
<keyword evidence="2" id="KW-1185">Reference proteome</keyword>
<dbReference type="EMBL" id="KZ819774">
    <property type="protein sequence ID" value="PWN52489.1"/>
    <property type="molecule type" value="Genomic_DNA"/>
</dbReference>